<gene>
    <name evidence="1" type="ORF">K3G42_018303</name>
</gene>
<reference evidence="1" key="1">
    <citation type="submission" date="2021-08" db="EMBL/GenBank/DDBJ databases">
        <title>The first chromosome-level gecko genome reveals the dynamic sex chromosomes of Neotropical dwarf geckos (Sphaerodactylidae: Sphaerodactylus).</title>
        <authorList>
            <person name="Pinto B.J."/>
            <person name="Keating S.E."/>
            <person name="Gamble T."/>
        </authorList>
    </citation>
    <scope>NUCLEOTIDE SEQUENCE</scope>
    <source>
        <strain evidence="1">TG3544</strain>
    </source>
</reference>
<dbReference type="EMBL" id="CM037625">
    <property type="protein sequence ID" value="KAH7998595.1"/>
    <property type="molecule type" value="Genomic_DNA"/>
</dbReference>
<sequence>MPVPADSSGLGVLVIRLSIWMLYSHGIPIPVTPANPWSMDENLMHISYEAGILENPKVSWSEKQNVKKNAVEADSLLYS</sequence>
<dbReference type="Proteomes" id="UP000827872">
    <property type="component" value="Linkage Group LG12"/>
</dbReference>
<comment type="caution">
    <text evidence="1">The sequence shown here is derived from an EMBL/GenBank/DDBJ whole genome shotgun (WGS) entry which is preliminary data.</text>
</comment>
<name>A0ACB8F0N7_9SAUR</name>
<protein>
    <submittedName>
        <fullName evidence="1">Uncharacterized protein</fullName>
    </submittedName>
</protein>
<organism evidence="1 2">
    <name type="scientific">Sphaerodactylus townsendi</name>
    <dbReference type="NCBI Taxonomy" id="933632"/>
    <lineage>
        <taxon>Eukaryota</taxon>
        <taxon>Metazoa</taxon>
        <taxon>Chordata</taxon>
        <taxon>Craniata</taxon>
        <taxon>Vertebrata</taxon>
        <taxon>Euteleostomi</taxon>
        <taxon>Lepidosauria</taxon>
        <taxon>Squamata</taxon>
        <taxon>Bifurcata</taxon>
        <taxon>Gekkota</taxon>
        <taxon>Sphaerodactylidae</taxon>
        <taxon>Sphaerodactylus</taxon>
    </lineage>
</organism>
<evidence type="ECO:0000313" key="2">
    <source>
        <dbReference type="Proteomes" id="UP000827872"/>
    </source>
</evidence>
<proteinExistence type="predicted"/>
<evidence type="ECO:0000313" key="1">
    <source>
        <dbReference type="EMBL" id="KAH7998595.1"/>
    </source>
</evidence>
<keyword evidence="2" id="KW-1185">Reference proteome</keyword>
<accession>A0ACB8F0N7</accession>